<dbReference type="InterPro" id="IPR000524">
    <property type="entry name" value="Tscrpt_reg_HTH_GntR"/>
</dbReference>
<dbReference type="RefSeq" id="WP_285231940.1">
    <property type="nucleotide sequence ID" value="NZ_CP116346.1"/>
</dbReference>
<dbReference type="GO" id="GO:0003700">
    <property type="term" value="F:DNA-binding transcription factor activity"/>
    <property type="evidence" value="ECO:0007669"/>
    <property type="project" value="InterPro"/>
</dbReference>
<dbReference type="SMART" id="SM00345">
    <property type="entry name" value="HTH_GNTR"/>
    <property type="match status" value="1"/>
</dbReference>
<dbReference type="Gene3D" id="1.10.10.10">
    <property type="entry name" value="Winged helix-like DNA-binding domain superfamily/Winged helix DNA-binding domain"/>
    <property type="match status" value="1"/>
</dbReference>
<dbReference type="SUPFAM" id="SSF46785">
    <property type="entry name" value="Winged helix' DNA-binding domain"/>
    <property type="match status" value="1"/>
</dbReference>
<dbReference type="Proteomes" id="UP001177769">
    <property type="component" value="Chromosome"/>
</dbReference>
<evidence type="ECO:0000256" key="4">
    <source>
        <dbReference type="ARBA" id="ARBA00023125"/>
    </source>
</evidence>
<dbReference type="PROSITE" id="PS50949">
    <property type="entry name" value="HTH_GNTR"/>
    <property type="match status" value="1"/>
</dbReference>
<accession>A0AA95NDL2</accession>
<keyword evidence="7" id="KW-0808">Transferase</keyword>
<reference evidence="7" key="1">
    <citation type="submission" date="2023-01" db="EMBL/GenBank/DDBJ databases">
        <title>Whole genome sequence of Paucibacter sp. S2-9 isolated from pond sediment.</title>
        <authorList>
            <person name="Jung J.Y."/>
        </authorList>
    </citation>
    <scope>NUCLEOTIDE SEQUENCE</scope>
    <source>
        <strain evidence="7">S2-9</strain>
    </source>
</reference>
<organism evidence="7 8">
    <name type="scientific">Paucibacter sediminis</name>
    <dbReference type="NCBI Taxonomy" id="3019553"/>
    <lineage>
        <taxon>Bacteria</taxon>
        <taxon>Pseudomonadati</taxon>
        <taxon>Pseudomonadota</taxon>
        <taxon>Betaproteobacteria</taxon>
        <taxon>Burkholderiales</taxon>
        <taxon>Sphaerotilaceae</taxon>
        <taxon>Roseateles</taxon>
    </lineage>
</organism>
<dbReference type="GO" id="GO:0003677">
    <property type="term" value="F:DNA binding"/>
    <property type="evidence" value="ECO:0007669"/>
    <property type="project" value="UniProtKB-KW"/>
</dbReference>
<dbReference type="Pfam" id="PF00155">
    <property type="entry name" value="Aminotran_1_2"/>
    <property type="match status" value="1"/>
</dbReference>
<protein>
    <submittedName>
        <fullName evidence="7">PLP-dependent aminotransferase family protein</fullName>
    </submittedName>
</protein>
<dbReference type="SUPFAM" id="SSF53383">
    <property type="entry name" value="PLP-dependent transferases"/>
    <property type="match status" value="1"/>
</dbReference>
<dbReference type="InterPro" id="IPR051446">
    <property type="entry name" value="HTH_trans_reg/aminotransferase"/>
</dbReference>
<proteinExistence type="inferred from homology"/>
<dbReference type="Pfam" id="PF00392">
    <property type="entry name" value="GntR"/>
    <property type="match status" value="1"/>
</dbReference>
<keyword evidence="8" id="KW-1185">Reference proteome</keyword>
<evidence type="ECO:0000313" key="7">
    <source>
        <dbReference type="EMBL" id="WIT10862.1"/>
    </source>
</evidence>
<feature type="domain" description="HTH gntR-type" evidence="6">
    <location>
        <begin position="15"/>
        <end position="82"/>
    </location>
</feature>
<dbReference type="PANTHER" id="PTHR46577:SF1">
    <property type="entry name" value="HTH-TYPE TRANSCRIPTIONAL REGULATORY PROTEIN GABR"/>
    <property type="match status" value="1"/>
</dbReference>
<dbReference type="Gene3D" id="3.40.640.10">
    <property type="entry name" value="Type I PLP-dependent aspartate aminotransferase-like (Major domain)"/>
    <property type="match status" value="1"/>
</dbReference>
<dbReference type="InterPro" id="IPR036390">
    <property type="entry name" value="WH_DNA-bd_sf"/>
</dbReference>
<evidence type="ECO:0000256" key="5">
    <source>
        <dbReference type="ARBA" id="ARBA00023163"/>
    </source>
</evidence>
<evidence type="ECO:0000313" key="8">
    <source>
        <dbReference type="Proteomes" id="UP001177769"/>
    </source>
</evidence>
<keyword evidence="7" id="KW-0032">Aminotransferase</keyword>
<evidence type="ECO:0000256" key="1">
    <source>
        <dbReference type="ARBA" id="ARBA00005384"/>
    </source>
</evidence>
<gene>
    <name evidence="7" type="ORF">PFX98_18370</name>
</gene>
<dbReference type="GO" id="GO:0008483">
    <property type="term" value="F:transaminase activity"/>
    <property type="evidence" value="ECO:0007669"/>
    <property type="project" value="UniProtKB-KW"/>
</dbReference>
<dbReference type="InterPro" id="IPR004839">
    <property type="entry name" value="Aminotransferase_I/II_large"/>
</dbReference>
<evidence type="ECO:0000256" key="2">
    <source>
        <dbReference type="ARBA" id="ARBA00022898"/>
    </source>
</evidence>
<keyword evidence="4" id="KW-0238">DNA-binding</keyword>
<sequence>MTYQLLIDRFASPQGPMQRRLHEALRAAIRAGVLAPGTRLQASRVLARELGVARNTVLYAYEQLATEGLIAPDRRGSRVSELLRPPAKETRPPGASGSLGPLARPLSRRAEAVLAAGPVLETTLAFAPGVPALDEFPTQRWRRLLERCWRGLGPAQLNYADAAGEAGLRQAIAEHLRASRGVQCEPQQVFVTDGTQASLDLCARAFADAGETAWLESPGYAGAETALRGAQLKLIGIAVDEQGMAPRAQDWRRQRPRLIYTTPSHQYPTGAVMSLERRLALLAHAREAGSLIIEDDYDSEFRHDGPPLPAMQGLQADAPVLYLGTFSKTLFPGLRIGFMVVPEGLCEALARLLARSQPRGRMADQLALAEFLRSGQFGLHLRRMRRLYRQRRDALVAALERELGDLASVHGGSAGMHLALRFADSAGLDDVAISARALRAGIVAPALSELAMGPRAQAWRGLLLGYAQVPVAQMAPLVARLAKVLRAGP</sequence>
<keyword evidence="2" id="KW-0663">Pyridoxal phosphate</keyword>
<dbReference type="CDD" id="cd00609">
    <property type="entry name" value="AAT_like"/>
    <property type="match status" value="1"/>
</dbReference>
<dbReference type="GO" id="GO:0030170">
    <property type="term" value="F:pyridoxal phosphate binding"/>
    <property type="evidence" value="ECO:0007669"/>
    <property type="project" value="InterPro"/>
</dbReference>
<dbReference type="KEGG" id="pais:PFX98_18370"/>
<keyword evidence="3" id="KW-0805">Transcription regulation</keyword>
<dbReference type="PANTHER" id="PTHR46577">
    <property type="entry name" value="HTH-TYPE TRANSCRIPTIONAL REGULATORY PROTEIN GABR"/>
    <property type="match status" value="1"/>
</dbReference>
<keyword evidence="5" id="KW-0804">Transcription</keyword>
<dbReference type="InterPro" id="IPR036388">
    <property type="entry name" value="WH-like_DNA-bd_sf"/>
</dbReference>
<dbReference type="InterPro" id="IPR015421">
    <property type="entry name" value="PyrdxlP-dep_Trfase_major"/>
</dbReference>
<dbReference type="AlphaFoldDB" id="A0AA95NDL2"/>
<dbReference type="EMBL" id="CP116346">
    <property type="protein sequence ID" value="WIT10862.1"/>
    <property type="molecule type" value="Genomic_DNA"/>
</dbReference>
<name>A0AA95NDL2_9BURK</name>
<comment type="similarity">
    <text evidence="1">In the C-terminal section; belongs to the class-I pyridoxal-phosphate-dependent aminotransferase family.</text>
</comment>
<evidence type="ECO:0000259" key="6">
    <source>
        <dbReference type="PROSITE" id="PS50949"/>
    </source>
</evidence>
<dbReference type="InterPro" id="IPR015424">
    <property type="entry name" value="PyrdxlP-dep_Trfase"/>
</dbReference>
<dbReference type="CDD" id="cd07377">
    <property type="entry name" value="WHTH_GntR"/>
    <property type="match status" value="1"/>
</dbReference>
<evidence type="ECO:0000256" key="3">
    <source>
        <dbReference type="ARBA" id="ARBA00023015"/>
    </source>
</evidence>